<evidence type="ECO:0000256" key="1">
    <source>
        <dbReference type="ARBA" id="ARBA00004141"/>
    </source>
</evidence>
<reference evidence="9" key="1">
    <citation type="submission" date="2023-01" db="EMBL/GenBank/DDBJ databases">
        <title>Genome assembly of the deep-sea coral Lophelia pertusa.</title>
        <authorList>
            <person name="Herrera S."/>
            <person name="Cordes E."/>
        </authorList>
    </citation>
    <scope>NUCLEOTIDE SEQUENCE</scope>
    <source>
        <strain evidence="9">USNM1676648</strain>
        <tissue evidence="9">Polyp</tissue>
    </source>
</reference>
<dbReference type="Proteomes" id="UP001163046">
    <property type="component" value="Unassembled WGS sequence"/>
</dbReference>
<evidence type="ECO:0000313" key="10">
    <source>
        <dbReference type="Proteomes" id="UP001163046"/>
    </source>
</evidence>
<comment type="caution">
    <text evidence="9">The sequence shown here is derived from an EMBL/GenBank/DDBJ whole genome shotgun (WGS) entry which is preliminary data.</text>
</comment>
<comment type="similarity">
    <text evidence="2">Belongs to the ABC transporter superfamily. ABCC family. Conjugate transporter (TC 3.A.1.208) subfamily.</text>
</comment>
<evidence type="ECO:0000256" key="2">
    <source>
        <dbReference type="ARBA" id="ARBA00009726"/>
    </source>
</evidence>
<keyword evidence="7 8" id="KW-0472">Membrane</keyword>
<proteinExistence type="inferred from homology"/>
<sequence length="177" mass="20439">MRNTSNGKNPRDGAGALSIMFFWWMNDLLKLGNKRPLTDQDLFPLLEGHKSEELIEKAEKCWLEESKGSQSKNRKPRLWKAVARIIPWKSSLAMLTLQTLRPLSYAFLPVFVWLLLKTLNYGPNLDMKFAFIYVVLLGITSLVRVVSAQHYNYLAEQWGLKLKVAIIGLVYKKVHVY</sequence>
<protein>
    <recommendedName>
        <fullName evidence="11">ABC transmembrane type-1 domain-containing protein</fullName>
    </recommendedName>
</protein>
<dbReference type="InterPro" id="IPR036640">
    <property type="entry name" value="ABC1_TM_sf"/>
</dbReference>
<dbReference type="EMBL" id="MU826865">
    <property type="protein sequence ID" value="KAJ7370412.1"/>
    <property type="molecule type" value="Genomic_DNA"/>
</dbReference>
<dbReference type="GO" id="GO:0042626">
    <property type="term" value="F:ATPase-coupled transmembrane transporter activity"/>
    <property type="evidence" value="ECO:0007669"/>
    <property type="project" value="TreeGrafter"/>
</dbReference>
<keyword evidence="10" id="KW-1185">Reference proteome</keyword>
<dbReference type="AlphaFoldDB" id="A0A9W9YVV4"/>
<dbReference type="PANTHER" id="PTHR24223">
    <property type="entry name" value="ATP-BINDING CASSETTE SUB-FAMILY C"/>
    <property type="match status" value="1"/>
</dbReference>
<evidence type="ECO:0000256" key="7">
    <source>
        <dbReference type="ARBA" id="ARBA00023136"/>
    </source>
</evidence>
<keyword evidence="3 8" id="KW-0812">Transmembrane</keyword>
<keyword evidence="6 8" id="KW-1133">Transmembrane helix</keyword>
<organism evidence="9 10">
    <name type="scientific">Desmophyllum pertusum</name>
    <dbReference type="NCBI Taxonomy" id="174260"/>
    <lineage>
        <taxon>Eukaryota</taxon>
        <taxon>Metazoa</taxon>
        <taxon>Cnidaria</taxon>
        <taxon>Anthozoa</taxon>
        <taxon>Hexacorallia</taxon>
        <taxon>Scleractinia</taxon>
        <taxon>Caryophylliina</taxon>
        <taxon>Caryophylliidae</taxon>
        <taxon>Desmophyllum</taxon>
    </lineage>
</organism>
<evidence type="ECO:0000256" key="8">
    <source>
        <dbReference type="SAM" id="Phobius"/>
    </source>
</evidence>
<comment type="subcellular location">
    <subcellularLocation>
        <location evidence="1">Membrane</location>
        <topology evidence="1">Multi-pass membrane protein</topology>
    </subcellularLocation>
</comment>
<name>A0A9W9YVV4_9CNID</name>
<dbReference type="SUPFAM" id="SSF90123">
    <property type="entry name" value="ABC transporter transmembrane region"/>
    <property type="match status" value="1"/>
</dbReference>
<feature type="transmembrane region" description="Helical" evidence="8">
    <location>
        <begin position="99"/>
        <end position="116"/>
    </location>
</feature>
<feature type="transmembrane region" description="Helical" evidence="8">
    <location>
        <begin position="128"/>
        <end position="146"/>
    </location>
</feature>
<dbReference type="PANTHER" id="PTHR24223:SF456">
    <property type="entry name" value="MULTIDRUG RESISTANCE-ASSOCIATED PROTEIN LETHAL(2)03659"/>
    <property type="match status" value="1"/>
</dbReference>
<dbReference type="OrthoDB" id="6500128at2759"/>
<evidence type="ECO:0000256" key="3">
    <source>
        <dbReference type="ARBA" id="ARBA00022692"/>
    </source>
</evidence>
<evidence type="ECO:0000256" key="5">
    <source>
        <dbReference type="ARBA" id="ARBA00022840"/>
    </source>
</evidence>
<gene>
    <name evidence="9" type="ORF">OS493_032302</name>
</gene>
<evidence type="ECO:0000256" key="4">
    <source>
        <dbReference type="ARBA" id="ARBA00022741"/>
    </source>
</evidence>
<dbReference type="GO" id="GO:0016020">
    <property type="term" value="C:membrane"/>
    <property type="evidence" value="ECO:0007669"/>
    <property type="project" value="UniProtKB-SubCell"/>
</dbReference>
<dbReference type="InterPro" id="IPR050173">
    <property type="entry name" value="ABC_transporter_C-like"/>
</dbReference>
<evidence type="ECO:0008006" key="11">
    <source>
        <dbReference type="Google" id="ProtNLM"/>
    </source>
</evidence>
<evidence type="ECO:0000256" key="6">
    <source>
        <dbReference type="ARBA" id="ARBA00022989"/>
    </source>
</evidence>
<accession>A0A9W9YVV4</accession>
<dbReference type="GO" id="GO:0005524">
    <property type="term" value="F:ATP binding"/>
    <property type="evidence" value="ECO:0007669"/>
    <property type="project" value="UniProtKB-KW"/>
</dbReference>
<keyword evidence="4" id="KW-0547">Nucleotide-binding</keyword>
<keyword evidence="5" id="KW-0067">ATP-binding</keyword>
<evidence type="ECO:0000313" key="9">
    <source>
        <dbReference type="EMBL" id="KAJ7370412.1"/>
    </source>
</evidence>